<evidence type="ECO:0000313" key="2">
    <source>
        <dbReference type="Proteomes" id="UP001162992"/>
    </source>
</evidence>
<name>A0ACC2AX74_DIPCM</name>
<reference evidence="2" key="1">
    <citation type="journal article" date="2024" name="Proc. Natl. Acad. Sci. U.S.A.">
        <title>Extraordinary preservation of gene collinearity over three hundred million years revealed in homosporous lycophytes.</title>
        <authorList>
            <person name="Li C."/>
            <person name="Wickell D."/>
            <person name="Kuo L.Y."/>
            <person name="Chen X."/>
            <person name="Nie B."/>
            <person name="Liao X."/>
            <person name="Peng D."/>
            <person name="Ji J."/>
            <person name="Jenkins J."/>
            <person name="Williams M."/>
            <person name="Shu S."/>
            <person name="Plott C."/>
            <person name="Barry K."/>
            <person name="Rajasekar S."/>
            <person name="Grimwood J."/>
            <person name="Han X."/>
            <person name="Sun S."/>
            <person name="Hou Z."/>
            <person name="He W."/>
            <person name="Dai G."/>
            <person name="Sun C."/>
            <person name="Schmutz J."/>
            <person name="Leebens-Mack J.H."/>
            <person name="Li F.W."/>
            <person name="Wang L."/>
        </authorList>
    </citation>
    <scope>NUCLEOTIDE SEQUENCE [LARGE SCALE GENOMIC DNA]</scope>
    <source>
        <strain evidence="2">cv. PW_Plant_1</strain>
    </source>
</reference>
<evidence type="ECO:0000313" key="1">
    <source>
        <dbReference type="EMBL" id="KAJ7522091.1"/>
    </source>
</evidence>
<accession>A0ACC2AX74</accession>
<proteinExistence type="predicted"/>
<protein>
    <submittedName>
        <fullName evidence="1">Uncharacterized protein</fullName>
    </submittedName>
</protein>
<dbReference type="EMBL" id="CM055110">
    <property type="protein sequence ID" value="KAJ7522091.1"/>
    <property type="molecule type" value="Genomic_DNA"/>
</dbReference>
<comment type="caution">
    <text evidence="1">The sequence shown here is derived from an EMBL/GenBank/DDBJ whole genome shotgun (WGS) entry which is preliminary data.</text>
</comment>
<dbReference type="Proteomes" id="UP001162992">
    <property type="component" value="Chromosome 19"/>
</dbReference>
<keyword evidence="2" id="KW-1185">Reference proteome</keyword>
<gene>
    <name evidence="1" type="ORF">O6H91_19G082800</name>
</gene>
<organism evidence="1 2">
    <name type="scientific">Diphasiastrum complanatum</name>
    <name type="common">Issler's clubmoss</name>
    <name type="synonym">Lycopodium complanatum</name>
    <dbReference type="NCBI Taxonomy" id="34168"/>
    <lineage>
        <taxon>Eukaryota</taxon>
        <taxon>Viridiplantae</taxon>
        <taxon>Streptophyta</taxon>
        <taxon>Embryophyta</taxon>
        <taxon>Tracheophyta</taxon>
        <taxon>Lycopodiopsida</taxon>
        <taxon>Lycopodiales</taxon>
        <taxon>Lycopodiaceae</taxon>
        <taxon>Lycopodioideae</taxon>
        <taxon>Diphasiastrum</taxon>
    </lineage>
</organism>
<sequence>MAKMGEHYISSEGTGGESGGKNQPQGQGVAIDTKNTQYSHLIGHAGPVYAANFSPDGDFILSASADCTVRLWSNKLNANLVCYKGHNYPVWDVQYSPVGHYFASASHDRTARVWSMDRIQPLRIMAGHLSDVDVS</sequence>